<feature type="domain" description="HTH araC/xylS-type" evidence="4">
    <location>
        <begin position="185"/>
        <end position="283"/>
    </location>
</feature>
<dbReference type="SUPFAM" id="SSF51215">
    <property type="entry name" value="Regulatory protein AraC"/>
    <property type="match status" value="1"/>
</dbReference>
<evidence type="ECO:0000256" key="2">
    <source>
        <dbReference type="ARBA" id="ARBA00023125"/>
    </source>
</evidence>
<dbReference type="GO" id="GO:0043565">
    <property type="term" value="F:sequence-specific DNA binding"/>
    <property type="evidence" value="ECO:0007669"/>
    <property type="project" value="InterPro"/>
</dbReference>
<dbReference type="SMART" id="SM00342">
    <property type="entry name" value="HTH_ARAC"/>
    <property type="match status" value="1"/>
</dbReference>
<dbReference type="InterPro" id="IPR009057">
    <property type="entry name" value="Homeodomain-like_sf"/>
</dbReference>
<dbReference type="InterPro" id="IPR014710">
    <property type="entry name" value="RmlC-like_jellyroll"/>
</dbReference>
<organism evidence="5 6">
    <name type="scientific">Costertonia aggregata</name>
    <dbReference type="NCBI Taxonomy" id="343403"/>
    <lineage>
        <taxon>Bacteria</taxon>
        <taxon>Pseudomonadati</taxon>
        <taxon>Bacteroidota</taxon>
        <taxon>Flavobacteriia</taxon>
        <taxon>Flavobacteriales</taxon>
        <taxon>Flavobacteriaceae</taxon>
        <taxon>Costertonia</taxon>
    </lineage>
</organism>
<dbReference type="AlphaFoldDB" id="A0A7H9AN93"/>
<gene>
    <name evidence="5" type="ORF">HYG79_05075</name>
</gene>
<dbReference type="KEGG" id="cagg:HYG79_05075"/>
<sequence length="285" mass="33485">MSNIPVREIDNTNFCGKDDGFKVLDVANFCGKENFKSELHRHDFYFLLLISKGRGAHTIDFREYEIKDNSFYIMRPGQVHQLSLEKGSQGYLIEFANGYYYPNGDILQKALRDVSKSNFYDLGEDVAVSILDYMHRVYQEFTNSQIGSREIINSNLDSIFINLYRHYLTEKPDFEVDHSIQLQLESFLDLLNTNLREKKRVEDYAEMLNLSLFQLNRITKTTMNKTCSEVIADHIVLEAKRYLLGTSNQIKEIAFELGYYDVSYFTRFFKKQTGKTPEEYRNDFK</sequence>
<keyword evidence="6" id="KW-1185">Reference proteome</keyword>
<protein>
    <submittedName>
        <fullName evidence="5">Helix-turn-helix domain-containing protein</fullName>
    </submittedName>
</protein>
<dbReference type="EMBL" id="CP058595">
    <property type="protein sequence ID" value="QLG44745.1"/>
    <property type="molecule type" value="Genomic_DNA"/>
</dbReference>
<dbReference type="Pfam" id="PF12833">
    <property type="entry name" value="HTH_18"/>
    <property type="match status" value="1"/>
</dbReference>
<keyword evidence="1" id="KW-0805">Transcription regulation</keyword>
<dbReference type="InterPro" id="IPR037923">
    <property type="entry name" value="HTH-like"/>
</dbReference>
<evidence type="ECO:0000259" key="4">
    <source>
        <dbReference type="PROSITE" id="PS01124"/>
    </source>
</evidence>
<dbReference type="PROSITE" id="PS01124">
    <property type="entry name" value="HTH_ARAC_FAMILY_2"/>
    <property type="match status" value="1"/>
</dbReference>
<accession>A0A7H9AN93</accession>
<dbReference type="Pfam" id="PF02311">
    <property type="entry name" value="AraC_binding"/>
    <property type="match status" value="1"/>
</dbReference>
<proteinExistence type="predicted"/>
<dbReference type="InterPro" id="IPR020449">
    <property type="entry name" value="Tscrpt_reg_AraC-type_HTH"/>
</dbReference>
<keyword evidence="2" id="KW-0238">DNA-binding</keyword>
<dbReference type="PANTHER" id="PTHR43280:SF32">
    <property type="entry name" value="TRANSCRIPTIONAL REGULATORY PROTEIN"/>
    <property type="match status" value="1"/>
</dbReference>
<dbReference type="GO" id="GO:0003700">
    <property type="term" value="F:DNA-binding transcription factor activity"/>
    <property type="evidence" value="ECO:0007669"/>
    <property type="project" value="InterPro"/>
</dbReference>
<dbReference type="SUPFAM" id="SSF46689">
    <property type="entry name" value="Homeodomain-like"/>
    <property type="match status" value="1"/>
</dbReference>
<dbReference type="Gene3D" id="1.10.10.60">
    <property type="entry name" value="Homeodomain-like"/>
    <property type="match status" value="1"/>
</dbReference>
<dbReference type="PRINTS" id="PR00032">
    <property type="entry name" value="HTHARAC"/>
</dbReference>
<dbReference type="InterPro" id="IPR003313">
    <property type="entry name" value="AraC-bd"/>
</dbReference>
<reference evidence="5 6" key="1">
    <citation type="journal article" date="2006" name="Int. J. Syst. Evol. Microbiol.">
        <title>Costertonia aggregata gen. nov., sp. nov., a mesophilic marine bacterium of the family Flavobacteriaceae, isolated from a mature biofilm.</title>
        <authorList>
            <person name="Kwon K.K."/>
            <person name="Lee Y.K."/>
            <person name="Lee H.K."/>
        </authorList>
    </citation>
    <scope>NUCLEOTIDE SEQUENCE [LARGE SCALE GENOMIC DNA]</scope>
    <source>
        <strain evidence="5 6">KCCM 42265</strain>
    </source>
</reference>
<dbReference type="PANTHER" id="PTHR43280">
    <property type="entry name" value="ARAC-FAMILY TRANSCRIPTIONAL REGULATOR"/>
    <property type="match status" value="1"/>
</dbReference>
<dbReference type="RefSeq" id="WP_179241077.1">
    <property type="nucleotide sequence ID" value="NZ_CP058595.1"/>
</dbReference>
<evidence type="ECO:0000313" key="6">
    <source>
        <dbReference type="Proteomes" id="UP000509302"/>
    </source>
</evidence>
<evidence type="ECO:0000256" key="1">
    <source>
        <dbReference type="ARBA" id="ARBA00023015"/>
    </source>
</evidence>
<evidence type="ECO:0000256" key="3">
    <source>
        <dbReference type="ARBA" id="ARBA00023163"/>
    </source>
</evidence>
<keyword evidence="3" id="KW-0804">Transcription</keyword>
<dbReference type="Proteomes" id="UP000509302">
    <property type="component" value="Chromosome"/>
</dbReference>
<dbReference type="Gene3D" id="2.60.120.10">
    <property type="entry name" value="Jelly Rolls"/>
    <property type="match status" value="1"/>
</dbReference>
<evidence type="ECO:0000313" key="5">
    <source>
        <dbReference type="EMBL" id="QLG44745.1"/>
    </source>
</evidence>
<name>A0A7H9AN93_9FLAO</name>
<dbReference type="InterPro" id="IPR018060">
    <property type="entry name" value="HTH_AraC"/>
</dbReference>